<proteinExistence type="predicted"/>
<dbReference type="EMBL" id="AWWV01010206">
    <property type="protein sequence ID" value="OMO81212.1"/>
    <property type="molecule type" value="Genomic_DNA"/>
</dbReference>
<organism evidence="1 2">
    <name type="scientific">Corchorus capsularis</name>
    <name type="common">Jute</name>
    <dbReference type="NCBI Taxonomy" id="210143"/>
    <lineage>
        <taxon>Eukaryota</taxon>
        <taxon>Viridiplantae</taxon>
        <taxon>Streptophyta</taxon>
        <taxon>Embryophyta</taxon>
        <taxon>Tracheophyta</taxon>
        <taxon>Spermatophyta</taxon>
        <taxon>Magnoliopsida</taxon>
        <taxon>eudicotyledons</taxon>
        <taxon>Gunneridae</taxon>
        <taxon>Pentapetalae</taxon>
        <taxon>rosids</taxon>
        <taxon>malvids</taxon>
        <taxon>Malvales</taxon>
        <taxon>Malvaceae</taxon>
        <taxon>Grewioideae</taxon>
        <taxon>Apeibeae</taxon>
        <taxon>Corchorus</taxon>
    </lineage>
</organism>
<reference evidence="1 2" key="1">
    <citation type="submission" date="2013-09" db="EMBL/GenBank/DDBJ databases">
        <title>Corchorus capsularis genome sequencing.</title>
        <authorList>
            <person name="Alam M."/>
            <person name="Haque M.S."/>
            <person name="Islam M.S."/>
            <person name="Emdad E.M."/>
            <person name="Islam M.M."/>
            <person name="Ahmed B."/>
            <person name="Halim A."/>
            <person name="Hossen Q.M.M."/>
            <person name="Hossain M.Z."/>
            <person name="Ahmed R."/>
            <person name="Khan M.M."/>
            <person name="Islam R."/>
            <person name="Rashid M.M."/>
            <person name="Khan S.A."/>
            <person name="Rahman M.S."/>
            <person name="Alam M."/>
        </authorList>
    </citation>
    <scope>NUCLEOTIDE SEQUENCE [LARGE SCALE GENOMIC DNA]</scope>
    <source>
        <strain evidence="2">cv. CVL-1</strain>
        <tissue evidence="1">Whole seedling</tissue>
    </source>
</reference>
<evidence type="ECO:0000313" key="1">
    <source>
        <dbReference type="EMBL" id="OMO81212.1"/>
    </source>
</evidence>
<evidence type="ECO:0000313" key="2">
    <source>
        <dbReference type="Proteomes" id="UP000188268"/>
    </source>
</evidence>
<protein>
    <submittedName>
        <fullName evidence="1">Uncharacterized protein</fullName>
    </submittedName>
</protein>
<gene>
    <name evidence="1" type="ORF">CCACVL1_12545</name>
</gene>
<dbReference type="Gramene" id="OMO81212">
    <property type="protein sequence ID" value="OMO81212"/>
    <property type="gene ID" value="CCACVL1_12545"/>
</dbReference>
<comment type="caution">
    <text evidence="1">The sequence shown here is derived from an EMBL/GenBank/DDBJ whole genome shotgun (WGS) entry which is preliminary data.</text>
</comment>
<keyword evidence="2" id="KW-1185">Reference proteome</keyword>
<sequence length="57" mass="6254">MGKLKKAVGEHGDSGLCSSRFQSANTISYIDTAIFITEHELSSDPLVNDDDDRAFHI</sequence>
<accession>A0A1R3IF41</accession>
<dbReference type="AlphaFoldDB" id="A0A1R3IF41"/>
<dbReference type="Proteomes" id="UP000188268">
    <property type="component" value="Unassembled WGS sequence"/>
</dbReference>
<name>A0A1R3IF41_COCAP</name>